<name>A0ABD5RKR9_9EURY</name>
<dbReference type="InterPro" id="IPR017850">
    <property type="entry name" value="Alkaline_phosphatase_core_sf"/>
</dbReference>
<sequence>MRTLLVGVDAACEEVLDPLFAADDLPNLASLADGGSSGPLESQLPPWTPSAWPSLYTGTNPGKHGAFSFLSYEGYDWDVLDSRSVREPALWEVLDAHDRSSVVVNVPVTCPPAPIDGAVIPGFTAPENPPCHPEGILDEVREAVGDYRVYGASEFADADRSERRGEYLDLVRMRGAAFRYLADRFDPEFGFVQFQGTDTVVHDFPGDRDLLGDVYRAVDAELGETIEACDPDVVVVASDHGIGPYDGYEFRVNEYLRRAGYVETTREGSSPSWVPIWQDELREGADGADDETDPSLADRALATAESVGLSPARVADTLDRVGLLGVAKRVAPASLRTASGANEAVDFPNSTAYCRLPVELGVRLNVEGRDPEGVVPADEYESVRSALMEYLRSAETPEGDPVYDAVLPREDVFHGPEVESGVDVVTVPAAFDHLSSARVGGDLFAPPDEPWNHKLHGYLAVGGPDAPDVDVTDAHLLDVAPTVLASLGVPLSDRMDGRVLPAFDDPGMREYPRADHASHGRSTADVQNRLADLGYL</sequence>
<dbReference type="RefSeq" id="WP_247413895.1">
    <property type="nucleotide sequence ID" value="NZ_JALLGW010000001.1"/>
</dbReference>
<dbReference type="SUPFAM" id="SSF53649">
    <property type="entry name" value="Alkaline phosphatase-like"/>
    <property type="match status" value="1"/>
</dbReference>
<keyword evidence="2" id="KW-1185">Reference proteome</keyword>
<accession>A0ABD5RKR9</accession>
<dbReference type="Gene3D" id="3.40.720.10">
    <property type="entry name" value="Alkaline Phosphatase, subunit A"/>
    <property type="match status" value="1"/>
</dbReference>
<organism evidence="1 2">
    <name type="scientific">Halomarina salina</name>
    <dbReference type="NCBI Taxonomy" id="1872699"/>
    <lineage>
        <taxon>Archaea</taxon>
        <taxon>Methanobacteriati</taxon>
        <taxon>Methanobacteriota</taxon>
        <taxon>Stenosarchaea group</taxon>
        <taxon>Halobacteria</taxon>
        <taxon>Halobacteriales</taxon>
        <taxon>Natronomonadaceae</taxon>
        <taxon>Halomarina</taxon>
    </lineage>
</organism>
<dbReference type="EMBL" id="JBHSQH010000001">
    <property type="protein sequence ID" value="MFC5970981.1"/>
    <property type="molecule type" value="Genomic_DNA"/>
</dbReference>
<reference evidence="1 2" key="1">
    <citation type="journal article" date="2019" name="Int. J. Syst. Evol. Microbiol.">
        <title>The Global Catalogue of Microorganisms (GCM) 10K type strain sequencing project: providing services to taxonomists for standard genome sequencing and annotation.</title>
        <authorList>
            <consortium name="The Broad Institute Genomics Platform"/>
            <consortium name="The Broad Institute Genome Sequencing Center for Infectious Disease"/>
            <person name="Wu L."/>
            <person name="Ma J."/>
        </authorList>
    </citation>
    <scope>NUCLEOTIDE SEQUENCE [LARGE SCALE GENOMIC DNA]</scope>
    <source>
        <strain evidence="1 2">CGMCC 1.12543</strain>
    </source>
</reference>
<protein>
    <submittedName>
        <fullName evidence="1">Alkaline phosphatase family protein</fullName>
    </submittedName>
</protein>
<dbReference type="InterPro" id="IPR002591">
    <property type="entry name" value="Phosphodiest/P_Trfase"/>
</dbReference>
<evidence type="ECO:0000313" key="1">
    <source>
        <dbReference type="EMBL" id="MFC5970981.1"/>
    </source>
</evidence>
<gene>
    <name evidence="1" type="ORF">ACFPYI_06505</name>
</gene>
<dbReference type="Proteomes" id="UP001596099">
    <property type="component" value="Unassembled WGS sequence"/>
</dbReference>
<dbReference type="AlphaFoldDB" id="A0ABD5RKR9"/>
<proteinExistence type="predicted"/>
<comment type="caution">
    <text evidence="1">The sequence shown here is derived from an EMBL/GenBank/DDBJ whole genome shotgun (WGS) entry which is preliminary data.</text>
</comment>
<evidence type="ECO:0000313" key="2">
    <source>
        <dbReference type="Proteomes" id="UP001596099"/>
    </source>
</evidence>
<dbReference type="Pfam" id="PF01663">
    <property type="entry name" value="Phosphodiest"/>
    <property type="match status" value="1"/>
</dbReference>